<evidence type="ECO:0000256" key="3">
    <source>
        <dbReference type="ARBA" id="ARBA00022989"/>
    </source>
</evidence>
<keyword evidence="4 5" id="KW-0472">Membrane</keyword>
<evidence type="ECO:0000313" key="8">
    <source>
        <dbReference type="Proteomes" id="UP000694388"/>
    </source>
</evidence>
<reference evidence="7" key="2">
    <citation type="submission" date="2025-09" db="UniProtKB">
        <authorList>
            <consortium name="Ensembl"/>
        </authorList>
    </citation>
    <scope>IDENTIFICATION</scope>
</reference>
<feature type="transmembrane region" description="Helical" evidence="5">
    <location>
        <begin position="40"/>
        <end position="64"/>
    </location>
</feature>
<feature type="transmembrane region" description="Helical" evidence="5">
    <location>
        <begin position="102"/>
        <end position="120"/>
    </location>
</feature>
<feature type="domain" description="BAP29/BAP31 transmembrane" evidence="6">
    <location>
        <begin position="1"/>
        <end position="135"/>
    </location>
</feature>
<name>A0A8C4NEK2_EPTBU</name>
<comment type="similarity">
    <text evidence="5">Belongs to the BCAP29/BCAP31 family.</text>
</comment>
<dbReference type="InterPro" id="IPR008417">
    <property type="entry name" value="BAP29/BAP31"/>
</dbReference>
<keyword evidence="5" id="KW-0256">Endoplasmic reticulum</keyword>
<evidence type="ECO:0000313" key="7">
    <source>
        <dbReference type="Ensembl" id="ENSEBUP00000006556.1"/>
    </source>
</evidence>
<dbReference type="Pfam" id="PF05529">
    <property type="entry name" value="Bap31"/>
    <property type="match status" value="1"/>
</dbReference>
<comment type="function">
    <text evidence="5">May play a role in anterograde transport of membrane proteins from the endoplasmic reticulum to the Golgi.</text>
</comment>
<keyword evidence="5" id="KW-0653">Protein transport</keyword>
<dbReference type="InterPro" id="IPR040463">
    <property type="entry name" value="BAP29/BAP31_N"/>
</dbReference>
<proteinExistence type="inferred from homology"/>
<dbReference type="Proteomes" id="UP000694388">
    <property type="component" value="Unplaced"/>
</dbReference>
<dbReference type="OMA" id="CEGQKDK"/>
<sequence>MSLQWTAVASLLYVEVFLIVLLCLPFISPPRWQRIFRSRILTLFVSYGNFYFNILIVILMLLFADGLRETRKYSTDDQVVDLKTNPMAVDHLHMKLFRAQRNLYICGFALVLWLILRRLVTLISQLATLIATNEAFKRQAEGASAAANKYMDENSKLKDGETGVADEEKQKLSVELKESLQELENTKKGAFALLCTLIAFPGVCC</sequence>
<comment type="subcellular location">
    <subcellularLocation>
        <location evidence="5">Endoplasmic reticulum membrane</location>
        <topology evidence="5">Multi-pass membrane protein</topology>
    </subcellularLocation>
    <subcellularLocation>
        <location evidence="1">Membrane</location>
        <topology evidence="1">Multi-pass membrane protein</topology>
    </subcellularLocation>
</comment>
<keyword evidence="2 5" id="KW-0812">Transmembrane</keyword>
<evidence type="ECO:0000256" key="5">
    <source>
        <dbReference type="RuleBase" id="RU367026"/>
    </source>
</evidence>
<dbReference type="GO" id="GO:0006888">
    <property type="term" value="P:endoplasmic reticulum to Golgi vesicle-mediated transport"/>
    <property type="evidence" value="ECO:0007669"/>
    <property type="project" value="UniProtKB-UniRule"/>
</dbReference>
<keyword evidence="8" id="KW-1185">Reference proteome</keyword>
<keyword evidence="5" id="KW-0931">ER-Golgi transport</keyword>
<protein>
    <recommendedName>
        <fullName evidence="5">Endoplasmic reticulum transmembrane protein</fullName>
    </recommendedName>
</protein>
<keyword evidence="5" id="KW-0813">Transport</keyword>
<dbReference type="GeneTree" id="ENSGT00390000011863"/>
<dbReference type="Ensembl" id="ENSEBUT00000007013.1">
    <property type="protein sequence ID" value="ENSEBUP00000006556.1"/>
    <property type="gene ID" value="ENSEBUG00000004337.1"/>
</dbReference>
<evidence type="ECO:0000256" key="1">
    <source>
        <dbReference type="ARBA" id="ARBA00004141"/>
    </source>
</evidence>
<evidence type="ECO:0000256" key="4">
    <source>
        <dbReference type="ARBA" id="ARBA00023136"/>
    </source>
</evidence>
<dbReference type="PANTHER" id="PTHR12701:SF20">
    <property type="entry name" value="ENDOPLASMIC RETICULUM TRANSMEMBRANE PROTEIN"/>
    <property type="match status" value="1"/>
</dbReference>
<evidence type="ECO:0000256" key="2">
    <source>
        <dbReference type="ARBA" id="ARBA00022692"/>
    </source>
</evidence>
<dbReference type="GO" id="GO:0006886">
    <property type="term" value="P:intracellular protein transport"/>
    <property type="evidence" value="ECO:0007669"/>
    <property type="project" value="UniProtKB-UniRule"/>
</dbReference>
<dbReference type="GO" id="GO:0005789">
    <property type="term" value="C:endoplasmic reticulum membrane"/>
    <property type="evidence" value="ECO:0007669"/>
    <property type="project" value="UniProtKB-SubCell"/>
</dbReference>
<organism evidence="7 8">
    <name type="scientific">Eptatretus burgeri</name>
    <name type="common">Inshore hagfish</name>
    <dbReference type="NCBI Taxonomy" id="7764"/>
    <lineage>
        <taxon>Eukaryota</taxon>
        <taxon>Metazoa</taxon>
        <taxon>Chordata</taxon>
        <taxon>Craniata</taxon>
        <taxon>Vertebrata</taxon>
        <taxon>Cyclostomata</taxon>
        <taxon>Myxini</taxon>
        <taxon>Myxiniformes</taxon>
        <taxon>Myxinidae</taxon>
        <taxon>Eptatretinae</taxon>
        <taxon>Eptatretus</taxon>
    </lineage>
</organism>
<keyword evidence="3 5" id="KW-1133">Transmembrane helix</keyword>
<accession>A0A8C4NEK2</accession>
<evidence type="ECO:0000259" key="6">
    <source>
        <dbReference type="Pfam" id="PF05529"/>
    </source>
</evidence>
<dbReference type="PANTHER" id="PTHR12701">
    <property type="entry name" value="BCR-ASSOCIATED PROTEIN, BAP"/>
    <property type="match status" value="1"/>
</dbReference>
<dbReference type="AlphaFoldDB" id="A0A8C4NEK2"/>
<feature type="transmembrane region" description="Helical" evidence="5">
    <location>
        <begin position="6"/>
        <end position="28"/>
    </location>
</feature>
<reference evidence="7" key="1">
    <citation type="submission" date="2025-08" db="UniProtKB">
        <authorList>
            <consortium name="Ensembl"/>
        </authorList>
    </citation>
    <scope>IDENTIFICATION</scope>
</reference>
<dbReference type="GO" id="GO:0070973">
    <property type="term" value="P:protein localization to endoplasmic reticulum exit site"/>
    <property type="evidence" value="ECO:0007669"/>
    <property type="project" value="UniProtKB-UniRule"/>
</dbReference>